<evidence type="ECO:0000313" key="2">
    <source>
        <dbReference type="Proteomes" id="UP001164250"/>
    </source>
</evidence>
<accession>A0ACC1BT22</accession>
<protein>
    <submittedName>
        <fullName evidence="1">Uncharacterized protein</fullName>
    </submittedName>
</protein>
<proteinExistence type="predicted"/>
<name>A0ACC1BT22_9ROSI</name>
<reference evidence="2" key="1">
    <citation type="journal article" date="2023" name="G3 (Bethesda)">
        <title>Genome assembly and association tests identify interacting loci associated with vigor, precocity, and sex in interspecific pistachio rootstocks.</title>
        <authorList>
            <person name="Palmer W."/>
            <person name="Jacygrad E."/>
            <person name="Sagayaradj S."/>
            <person name="Cavanaugh K."/>
            <person name="Han R."/>
            <person name="Bertier L."/>
            <person name="Beede B."/>
            <person name="Kafkas S."/>
            <person name="Golino D."/>
            <person name="Preece J."/>
            <person name="Michelmore R."/>
        </authorList>
    </citation>
    <scope>NUCLEOTIDE SEQUENCE [LARGE SCALE GENOMIC DNA]</scope>
</reference>
<organism evidence="1 2">
    <name type="scientific">Pistacia atlantica</name>
    <dbReference type="NCBI Taxonomy" id="434234"/>
    <lineage>
        <taxon>Eukaryota</taxon>
        <taxon>Viridiplantae</taxon>
        <taxon>Streptophyta</taxon>
        <taxon>Embryophyta</taxon>
        <taxon>Tracheophyta</taxon>
        <taxon>Spermatophyta</taxon>
        <taxon>Magnoliopsida</taxon>
        <taxon>eudicotyledons</taxon>
        <taxon>Gunneridae</taxon>
        <taxon>Pentapetalae</taxon>
        <taxon>rosids</taxon>
        <taxon>malvids</taxon>
        <taxon>Sapindales</taxon>
        <taxon>Anacardiaceae</taxon>
        <taxon>Pistacia</taxon>
    </lineage>
</organism>
<dbReference type="EMBL" id="CM047899">
    <property type="protein sequence ID" value="KAJ0102118.1"/>
    <property type="molecule type" value="Genomic_DNA"/>
</dbReference>
<gene>
    <name evidence="1" type="ORF">Patl1_05794</name>
</gene>
<evidence type="ECO:0000313" key="1">
    <source>
        <dbReference type="EMBL" id="KAJ0102118.1"/>
    </source>
</evidence>
<comment type="caution">
    <text evidence="1">The sequence shown here is derived from an EMBL/GenBank/DDBJ whole genome shotgun (WGS) entry which is preliminary data.</text>
</comment>
<sequence>MNSVSFGSKCEFNRDLYKAAIKGDIQPFTDDNQHLDLILTPIKNTVLHVHLSSETRKSISFVREMLEKCTSLLLQVNANGDTPLHVAARHGYSAIVEVLIDCAKSQPQDPESGLEHKQLMIRKSNNEGNSALHEAVVSDYVRVVEILTKEDPEFSYFANNLGETPLFIAAERGCLLSLREILERCKSAAHEGPHGMTALHRAVENQHLGITRELLKNKQCLTKNRNERGWTPLHIAAYSGSFPIAKLLLESDISAAYVADKDRKMTPLHMAVSNAYPFHIWYWPKKRYVHMQIIEEIISQCPDCCQMVDDGGWNVLHFAMTKLTVQQLNSLLENPILRDLVTKKDAKGNTPLHVLAACRPQVYPRIKKKLKASRYHDAVNQQNDTIHDIIVDGSPQLQEEIQELSSSDGTGPYRRGIISKNPLWIFIRLPKFEKTKDSELVVATLIATVTFTAALTMPGGYQSEKGPDQGTAFLSRKAAFQAFVLTDATAFVLSLAAVFLHFVASWNLSALWFYRAYARFLIRLAIVAIVVAFSTGTYAVLSPSLGFAIATCLIGLSFFLGIFADN</sequence>
<dbReference type="Proteomes" id="UP001164250">
    <property type="component" value="Chromosome 3"/>
</dbReference>
<keyword evidence="2" id="KW-1185">Reference proteome</keyword>